<dbReference type="InterPro" id="IPR013249">
    <property type="entry name" value="RNA_pol_sigma70_r4_t2"/>
</dbReference>
<dbReference type="SUPFAM" id="SSF54427">
    <property type="entry name" value="NTF2-like"/>
    <property type="match status" value="1"/>
</dbReference>
<dbReference type="CDD" id="cd06171">
    <property type="entry name" value="Sigma70_r4"/>
    <property type="match status" value="1"/>
</dbReference>
<keyword evidence="8" id="KW-1185">Reference proteome</keyword>
<feature type="domain" description="SnoaL-like" evidence="6">
    <location>
        <begin position="88"/>
        <end position="183"/>
    </location>
</feature>
<dbReference type="EMBL" id="JBHTHR010000703">
    <property type="protein sequence ID" value="MFD0803040.1"/>
    <property type="molecule type" value="Genomic_DNA"/>
</dbReference>
<keyword evidence="4" id="KW-0804">Transcription</keyword>
<dbReference type="NCBIfam" id="NF006089">
    <property type="entry name" value="PRK08241.1"/>
    <property type="match status" value="1"/>
</dbReference>
<evidence type="ECO:0000256" key="1">
    <source>
        <dbReference type="ARBA" id="ARBA00010641"/>
    </source>
</evidence>
<dbReference type="Proteomes" id="UP001596956">
    <property type="component" value="Unassembled WGS sequence"/>
</dbReference>
<dbReference type="GO" id="GO:0003899">
    <property type="term" value="F:DNA-directed RNA polymerase activity"/>
    <property type="evidence" value="ECO:0007669"/>
    <property type="project" value="UniProtKB-EC"/>
</dbReference>
<evidence type="ECO:0000256" key="3">
    <source>
        <dbReference type="ARBA" id="ARBA00023082"/>
    </source>
</evidence>
<dbReference type="Gene3D" id="3.10.450.50">
    <property type="match status" value="1"/>
</dbReference>
<keyword evidence="2" id="KW-0805">Transcription regulation</keyword>
<comment type="caution">
    <text evidence="7">The sequence shown here is derived from an EMBL/GenBank/DDBJ whole genome shotgun (WGS) entry which is preliminary data.</text>
</comment>
<evidence type="ECO:0000313" key="8">
    <source>
        <dbReference type="Proteomes" id="UP001596956"/>
    </source>
</evidence>
<dbReference type="Gene3D" id="1.10.10.10">
    <property type="entry name" value="Winged helix-like DNA-binding domain superfamily/Winged helix DNA-binding domain"/>
    <property type="match status" value="1"/>
</dbReference>
<dbReference type="EC" id="2.7.7.6" evidence="7"/>
<evidence type="ECO:0000256" key="4">
    <source>
        <dbReference type="ARBA" id="ARBA00023163"/>
    </source>
</evidence>
<accession>A0ABW3BJ30</accession>
<dbReference type="InterPro" id="IPR052704">
    <property type="entry name" value="ECF_Sigma-70_Domain"/>
</dbReference>
<evidence type="ECO:0000256" key="2">
    <source>
        <dbReference type="ARBA" id="ARBA00023015"/>
    </source>
</evidence>
<feature type="domain" description="RNA polymerase sigma factor 70 region 4 type 2" evidence="5">
    <location>
        <begin position="12"/>
        <end position="64"/>
    </location>
</feature>
<comment type="similarity">
    <text evidence="1">Belongs to the sigma-70 factor family. ECF subfamily.</text>
</comment>
<dbReference type="PANTHER" id="PTHR30173:SF36">
    <property type="entry name" value="ECF RNA POLYMERASE SIGMA FACTOR SIGJ"/>
    <property type="match status" value="1"/>
</dbReference>
<name>A0ABW3BJ30_9ACTN</name>
<dbReference type="InterPro" id="IPR037401">
    <property type="entry name" value="SnoaL-like"/>
</dbReference>
<keyword evidence="3" id="KW-0731">Sigma factor</keyword>
<gene>
    <name evidence="7" type="ORF">ACFQZU_17160</name>
</gene>
<evidence type="ECO:0000259" key="6">
    <source>
        <dbReference type="Pfam" id="PF12680"/>
    </source>
</evidence>
<reference evidence="8" key="1">
    <citation type="journal article" date="2019" name="Int. J. Syst. Evol. Microbiol.">
        <title>The Global Catalogue of Microorganisms (GCM) 10K type strain sequencing project: providing services to taxonomists for standard genome sequencing and annotation.</title>
        <authorList>
            <consortium name="The Broad Institute Genomics Platform"/>
            <consortium name="The Broad Institute Genome Sequencing Center for Infectious Disease"/>
            <person name="Wu L."/>
            <person name="Ma J."/>
        </authorList>
    </citation>
    <scope>NUCLEOTIDE SEQUENCE [LARGE SCALE GENOMIC DNA]</scope>
    <source>
        <strain evidence="8">CCUG 63369</strain>
    </source>
</reference>
<protein>
    <submittedName>
        <fullName evidence="7">RNA polymerase subunit sigma-70</fullName>
        <ecNumber evidence="7">2.7.7.6</ecNumber>
    </submittedName>
</protein>
<evidence type="ECO:0000259" key="5">
    <source>
        <dbReference type="Pfam" id="PF08281"/>
    </source>
</evidence>
<dbReference type="InterPro" id="IPR013324">
    <property type="entry name" value="RNA_pol_sigma_r3/r4-like"/>
</dbReference>
<dbReference type="Pfam" id="PF12680">
    <property type="entry name" value="SnoaL_2"/>
    <property type="match status" value="1"/>
</dbReference>
<organism evidence="7 8">
    <name type="scientific">Streptomonospora algeriensis</name>
    <dbReference type="NCBI Taxonomy" id="995084"/>
    <lineage>
        <taxon>Bacteria</taxon>
        <taxon>Bacillati</taxon>
        <taxon>Actinomycetota</taxon>
        <taxon>Actinomycetes</taxon>
        <taxon>Streptosporangiales</taxon>
        <taxon>Nocardiopsidaceae</taxon>
        <taxon>Streptomonospora</taxon>
    </lineage>
</organism>
<feature type="non-terminal residue" evidence="7">
    <location>
        <position position="1"/>
    </location>
</feature>
<keyword evidence="7" id="KW-0548">Nucleotidyltransferase</keyword>
<dbReference type="SUPFAM" id="SSF88659">
    <property type="entry name" value="Sigma3 and sigma4 domains of RNA polymerase sigma factors"/>
    <property type="match status" value="1"/>
</dbReference>
<dbReference type="InterPro" id="IPR032710">
    <property type="entry name" value="NTF2-like_dom_sf"/>
</dbReference>
<proteinExistence type="inferred from homology"/>
<dbReference type="PANTHER" id="PTHR30173">
    <property type="entry name" value="SIGMA 19 FACTOR"/>
    <property type="match status" value="1"/>
</dbReference>
<dbReference type="Pfam" id="PF08281">
    <property type="entry name" value="Sigma70_r4_2"/>
    <property type="match status" value="1"/>
</dbReference>
<evidence type="ECO:0000313" key="7">
    <source>
        <dbReference type="EMBL" id="MFD0803040.1"/>
    </source>
</evidence>
<dbReference type="InterPro" id="IPR036388">
    <property type="entry name" value="WH-like_DNA-bd_sf"/>
</dbReference>
<keyword evidence="7" id="KW-0808">Transferase</keyword>
<sequence>AEQAARRDTVRLAFVAALQNLAPRQRAVLILREVLAWHAQEVADLLDTTVASVNSALQRARATMSAVGDTRATEPLRPDDGAQRALLDRYVEAFENYDMEALASLLREDAAMSMPPYALWLQGTEAIAAWMTGVGHGCRGSRLVPVTANGTAAFGQYRPSGPGGAFEPWSLQVVEISGDRIAAITNYLDTERMFPLFGLPADPGPRTA</sequence>